<evidence type="ECO:0000256" key="2">
    <source>
        <dbReference type="SAM" id="SignalP"/>
    </source>
</evidence>
<feature type="compositionally biased region" description="Low complexity" evidence="1">
    <location>
        <begin position="350"/>
        <end position="360"/>
    </location>
</feature>
<protein>
    <recommendedName>
        <fullName evidence="3">LysM domain-containing protein</fullName>
    </recommendedName>
</protein>
<name>A0AAW0GKR3_9APHY</name>
<dbReference type="Gene3D" id="3.10.350.10">
    <property type="entry name" value="LysM domain"/>
    <property type="match status" value="1"/>
</dbReference>
<feature type="region of interest" description="Disordered" evidence="1">
    <location>
        <begin position="322"/>
        <end position="360"/>
    </location>
</feature>
<feature type="region of interest" description="Disordered" evidence="1">
    <location>
        <begin position="219"/>
        <end position="238"/>
    </location>
</feature>
<dbReference type="Proteomes" id="UP001385951">
    <property type="component" value="Unassembled WGS sequence"/>
</dbReference>
<feature type="domain" description="LysM" evidence="3">
    <location>
        <begin position="169"/>
        <end position="202"/>
    </location>
</feature>
<dbReference type="EMBL" id="JASBNA010000006">
    <property type="protein sequence ID" value="KAK7690828.1"/>
    <property type="molecule type" value="Genomic_DNA"/>
</dbReference>
<evidence type="ECO:0000256" key="1">
    <source>
        <dbReference type="SAM" id="MobiDB-lite"/>
    </source>
</evidence>
<evidence type="ECO:0000313" key="4">
    <source>
        <dbReference type="EMBL" id="KAK7690828.1"/>
    </source>
</evidence>
<dbReference type="SUPFAM" id="SSF54106">
    <property type="entry name" value="LysM domain"/>
    <property type="match status" value="1"/>
</dbReference>
<feature type="compositionally biased region" description="Acidic residues" evidence="1">
    <location>
        <begin position="99"/>
        <end position="111"/>
    </location>
</feature>
<organism evidence="4 5">
    <name type="scientific">Cerrena zonata</name>
    <dbReference type="NCBI Taxonomy" id="2478898"/>
    <lineage>
        <taxon>Eukaryota</taxon>
        <taxon>Fungi</taxon>
        <taxon>Dikarya</taxon>
        <taxon>Basidiomycota</taxon>
        <taxon>Agaricomycotina</taxon>
        <taxon>Agaricomycetes</taxon>
        <taxon>Polyporales</taxon>
        <taxon>Cerrenaceae</taxon>
        <taxon>Cerrena</taxon>
    </lineage>
</organism>
<comment type="caution">
    <text evidence="4">The sequence shown here is derived from an EMBL/GenBank/DDBJ whole genome shotgun (WGS) entry which is preliminary data.</text>
</comment>
<evidence type="ECO:0000259" key="3">
    <source>
        <dbReference type="Pfam" id="PF01476"/>
    </source>
</evidence>
<feature type="compositionally biased region" description="Basic and acidic residues" evidence="1">
    <location>
        <begin position="80"/>
        <end position="93"/>
    </location>
</feature>
<feature type="chain" id="PRO_5043956742" description="LysM domain-containing protein" evidence="2">
    <location>
        <begin position="23"/>
        <end position="360"/>
    </location>
</feature>
<keyword evidence="5" id="KW-1185">Reference proteome</keyword>
<evidence type="ECO:0000313" key="5">
    <source>
        <dbReference type="Proteomes" id="UP001385951"/>
    </source>
</evidence>
<dbReference type="AlphaFoldDB" id="A0AAW0GKR3"/>
<dbReference type="InterPro" id="IPR036779">
    <property type="entry name" value="LysM_dom_sf"/>
</dbReference>
<feature type="region of interest" description="Disordered" evidence="1">
    <location>
        <begin position="65"/>
        <end position="146"/>
    </location>
</feature>
<dbReference type="CDD" id="cd00118">
    <property type="entry name" value="LysM"/>
    <property type="match status" value="1"/>
</dbReference>
<gene>
    <name evidence="4" type="ORF">QCA50_005929</name>
</gene>
<keyword evidence="2" id="KW-0732">Signal</keyword>
<proteinExistence type="predicted"/>
<dbReference type="InterPro" id="IPR018392">
    <property type="entry name" value="LysM"/>
</dbReference>
<reference evidence="4 5" key="1">
    <citation type="submission" date="2022-09" db="EMBL/GenBank/DDBJ databases">
        <authorList>
            <person name="Palmer J.M."/>
        </authorList>
    </citation>
    <scope>NUCLEOTIDE SEQUENCE [LARGE SCALE GENOMIC DNA]</scope>
    <source>
        <strain evidence="4 5">DSM 7382</strain>
    </source>
</reference>
<dbReference type="Pfam" id="PF01476">
    <property type="entry name" value="LysM"/>
    <property type="match status" value="1"/>
</dbReference>
<feature type="compositionally biased region" description="Polar residues" evidence="1">
    <location>
        <begin position="219"/>
        <end position="233"/>
    </location>
</feature>
<sequence length="360" mass="39203">MLSPGAALCLACLSSLPSRKFAEDTTFHTPCCSRPICAACLTRNPRLARYNPCLRCLGGVGVVRSHSKPQSPSTVGIPDDVPKNVDGGVHDDDVFAIGDDNEEDDSQDEDARDVVPLIASTPAVEGRSGPGPSSPPPSNAPSQTDISQVDETLSPDDSAISAHAGPPKYYIQPNDTLTGISLKFGVDGRLLCRLNNLPPSTLRTTPHLLHTRTYLIFPPSTQVPPTKSQSSAADEQRRVRREREIAERRFQTLTKEVDISIAKVYVSLAEHQDGGDEEGQYELNKEGDLKAAKEKFPILASGSSLEGRAIDRYLDDDEWEARERKGGRGVSIPKFPLSAEGSRTSEKWGKWSPSWWKSSN</sequence>
<accession>A0AAW0GKR3</accession>
<feature type="signal peptide" evidence="2">
    <location>
        <begin position="1"/>
        <end position="22"/>
    </location>
</feature>